<evidence type="ECO:0000256" key="3">
    <source>
        <dbReference type="ARBA" id="ARBA00022692"/>
    </source>
</evidence>
<comment type="caution">
    <text evidence="8">The sequence shown here is derived from an EMBL/GenBank/DDBJ whole genome shotgun (WGS) entry which is preliminary data.</text>
</comment>
<keyword evidence="2 6" id="KW-1003">Cell membrane</keyword>
<dbReference type="GO" id="GO:0055085">
    <property type="term" value="P:transmembrane transport"/>
    <property type="evidence" value="ECO:0007669"/>
    <property type="project" value="UniProtKB-UniRule"/>
</dbReference>
<evidence type="ECO:0000256" key="1">
    <source>
        <dbReference type="ARBA" id="ARBA00004651"/>
    </source>
</evidence>
<keyword evidence="6" id="KW-0813">Transport</keyword>
<proteinExistence type="inferred from homology"/>
<protein>
    <submittedName>
        <fullName evidence="8">ABC transporter permease</fullName>
    </submittedName>
</protein>
<dbReference type="RefSeq" id="WP_185388765.1">
    <property type="nucleotide sequence ID" value="NZ_JAARQN010000004.1"/>
</dbReference>
<feature type="transmembrane region" description="Helical" evidence="6">
    <location>
        <begin position="202"/>
        <end position="224"/>
    </location>
</feature>
<comment type="subcellular location">
    <subcellularLocation>
        <location evidence="1 6">Cell membrane</location>
        <topology evidence="1 6">Multi-pass membrane protein</topology>
    </subcellularLocation>
</comment>
<evidence type="ECO:0000256" key="6">
    <source>
        <dbReference type="PIRNR" id="PIRNR018968"/>
    </source>
</evidence>
<evidence type="ECO:0000313" key="8">
    <source>
        <dbReference type="EMBL" id="MBC1457448.1"/>
    </source>
</evidence>
<feature type="transmembrane region" description="Helical" evidence="6">
    <location>
        <begin position="600"/>
        <end position="620"/>
    </location>
</feature>
<comment type="similarity">
    <text evidence="6">Belongs to the ABC-4 integral membrane protein family.</text>
</comment>
<dbReference type="PIRSF" id="PIRSF018968">
    <property type="entry name" value="ABC_permease_BceB"/>
    <property type="match status" value="1"/>
</dbReference>
<dbReference type="InterPro" id="IPR027022">
    <property type="entry name" value="ABC_permease_BceB-typ"/>
</dbReference>
<accession>A0A841YVX7</accession>
<feature type="domain" description="ABC3 transporter permease C-terminal" evidence="7">
    <location>
        <begin position="68"/>
        <end position="182"/>
    </location>
</feature>
<feature type="transmembrane region" description="Helical" evidence="6">
    <location>
        <begin position="116"/>
        <end position="139"/>
    </location>
</feature>
<feature type="transmembrane region" description="Helical" evidence="6">
    <location>
        <begin position="632"/>
        <end position="650"/>
    </location>
</feature>
<evidence type="ECO:0000259" key="7">
    <source>
        <dbReference type="Pfam" id="PF02687"/>
    </source>
</evidence>
<feature type="transmembrane region" description="Helical" evidence="6">
    <location>
        <begin position="61"/>
        <end position="82"/>
    </location>
</feature>
<dbReference type="Pfam" id="PF02687">
    <property type="entry name" value="FtsX"/>
    <property type="match status" value="1"/>
</dbReference>
<dbReference type="EMBL" id="JAARQN010000004">
    <property type="protein sequence ID" value="MBC1457448.1"/>
    <property type="molecule type" value="Genomic_DNA"/>
</dbReference>
<keyword evidence="3 6" id="KW-0812">Transmembrane</keyword>
<evidence type="ECO:0000256" key="5">
    <source>
        <dbReference type="ARBA" id="ARBA00023136"/>
    </source>
</evidence>
<dbReference type="InterPro" id="IPR003838">
    <property type="entry name" value="ABC3_permease_C"/>
</dbReference>
<keyword evidence="4 6" id="KW-1133">Transmembrane helix</keyword>
<keyword evidence="5 6" id="KW-0472">Membrane</keyword>
<dbReference type="Proteomes" id="UP000569903">
    <property type="component" value="Unassembled WGS sequence"/>
</dbReference>
<gene>
    <name evidence="8" type="ORF">HB850_06745</name>
</gene>
<dbReference type="PANTHER" id="PTHR46795:SF2">
    <property type="entry name" value="ABC TRANSPORTER, PERMEASE PROTEIN"/>
    <property type="match status" value="1"/>
</dbReference>
<feature type="transmembrane region" description="Helical" evidence="6">
    <location>
        <begin position="236"/>
        <end position="261"/>
    </location>
</feature>
<feature type="transmembrane region" description="Helical" evidence="6">
    <location>
        <begin position="291"/>
        <end position="311"/>
    </location>
</feature>
<organism evidence="8 9">
    <name type="scientific">Listeria newyorkensis</name>
    <dbReference type="NCBI Taxonomy" id="1497681"/>
    <lineage>
        <taxon>Bacteria</taxon>
        <taxon>Bacillati</taxon>
        <taxon>Bacillota</taxon>
        <taxon>Bacilli</taxon>
        <taxon>Bacillales</taxon>
        <taxon>Listeriaceae</taxon>
        <taxon>Listeria</taxon>
    </lineage>
</organism>
<feature type="transmembrane region" description="Helical" evidence="6">
    <location>
        <begin position="159"/>
        <end position="181"/>
    </location>
</feature>
<dbReference type="InterPro" id="IPR052536">
    <property type="entry name" value="ABC-4_Integral_Memb_Prot"/>
</dbReference>
<dbReference type="AlphaFoldDB" id="A0A841YVX7"/>
<evidence type="ECO:0000256" key="4">
    <source>
        <dbReference type="ARBA" id="ARBA00022989"/>
    </source>
</evidence>
<name>A0A841YVX7_9LIST</name>
<sequence>MSFRQFVINNVRRNPKVYGPYFFTSFFAVSMFFVYALLVFHPEFKDSIDSSSETMSYFAMIGFQVSQVIIVIFSAFAIFYAVSTFLKTRKAEFGLLLIQGINKKQLVKLIFWENMLAGLSAVVCGVIFGFIFSKVILLICSKILALTETLPFYFPWKPILLTFGVFGLMFLVISFVTSFTIRVNNLKALLASQKEPKKEIKAAWYIALLALVLIGAGYRVVLMFANPESLTLTPLFAGVILVVIGTYFFFSQLLVFMLTRLRKRERFFFKRTNLLTFSELIYQMRDNVSTFFIVAIVSATAITAMGTSSAIGSSGLAEMSENPYAITYKAYGQDDVSKDIISYTEKTLHNNSYKRADGQFYQFSDTADDLYSFMPVADYNTLMGLRNEAKIKIPAGSVVLLPTDGLSEAKLEKDAPKKLELQFSNKKITLPVDKVAPINRFPYGTGSGGMTNVTVLANQSDIDMLWQESEASYKNPEDNYNSKIPYTIFHMADWESHTTSAKKLSEYTTKWNDKNQNIDKGIYTGFESLAIQWQSMQQINGLLLLLTVLCGAVFYTFSAGFIYLRLHSDLKRDEQQYKMLFKIGLTKSELHKIVARQLRVMFFLPLFVAVIHSLVAFLALQNLLDFNIWQNVGIVIGIFIAVQAIYYFFVKYQYLKQLRRIMK</sequence>
<evidence type="ECO:0000313" key="9">
    <source>
        <dbReference type="Proteomes" id="UP000569903"/>
    </source>
</evidence>
<dbReference type="GO" id="GO:0005886">
    <property type="term" value="C:plasma membrane"/>
    <property type="evidence" value="ECO:0007669"/>
    <property type="project" value="UniProtKB-SubCell"/>
</dbReference>
<dbReference type="PANTHER" id="PTHR46795">
    <property type="entry name" value="ABC TRANSPORTER PERMEASE-RELATED-RELATED"/>
    <property type="match status" value="1"/>
</dbReference>
<reference evidence="8 9" key="1">
    <citation type="submission" date="2020-03" db="EMBL/GenBank/DDBJ databases">
        <title>Soil Listeria distribution.</title>
        <authorList>
            <person name="Liao J."/>
            <person name="Wiedmann M."/>
        </authorList>
    </citation>
    <scope>NUCLEOTIDE SEQUENCE [LARGE SCALE GENOMIC DNA]</scope>
    <source>
        <strain evidence="8 9">FSL L7-1614</strain>
    </source>
</reference>
<feature type="transmembrane region" description="Helical" evidence="6">
    <location>
        <begin position="542"/>
        <end position="564"/>
    </location>
</feature>
<evidence type="ECO:0000256" key="2">
    <source>
        <dbReference type="ARBA" id="ARBA00022475"/>
    </source>
</evidence>
<feature type="transmembrane region" description="Helical" evidence="6">
    <location>
        <begin position="21"/>
        <end position="41"/>
    </location>
</feature>